<feature type="chain" id="PRO_5012191417" description="NodB homology domain-containing protein" evidence="2">
    <location>
        <begin position="24"/>
        <end position="406"/>
    </location>
</feature>
<dbReference type="PANTHER" id="PTHR10587:SF98">
    <property type="entry name" value="CHITIN DEACETYLASE"/>
    <property type="match status" value="1"/>
</dbReference>
<proteinExistence type="predicted"/>
<dbReference type="EMBL" id="MCGN01000014">
    <property type="protein sequence ID" value="ORY89539.1"/>
    <property type="molecule type" value="Genomic_DNA"/>
</dbReference>
<accession>A0A1X2H0E0</accession>
<dbReference type="GO" id="GO:0016020">
    <property type="term" value="C:membrane"/>
    <property type="evidence" value="ECO:0007669"/>
    <property type="project" value="TreeGrafter"/>
</dbReference>
<evidence type="ECO:0000256" key="1">
    <source>
        <dbReference type="SAM" id="MobiDB-lite"/>
    </source>
</evidence>
<name>A0A1X2H0E0_SYNRA</name>
<dbReference type="Proteomes" id="UP000242180">
    <property type="component" value="Unassembled WGS sequence"/>
</dbReference>
<dbReference type="GO" id="GO:0004099">
    <property type="term" value="F:chitin deacetylase activity"/>
    <property type="evidence" value="ECO:0007669"/>
    <property type="project" value="UniProtKB-ARBA"/>
</dbReference>
<dbReference type="InterPro" id="IPR011330">
    <property type="entry name" value="Glyco_hydro/deAcase_b/a-brl"/>
</dbReference>
<evidence type="ECO:0000256" key="2">
    <source>
        <dbReference type="SAM" id="SignalP"/>
    </source>
</evidence>
<dbReference type="GO" id="GO:0005975">
    <property type="term" value="P:carbohydrate metabolic process"/>
    <property type="evidence" value="ECO:0007669"/>
    <property type="project" value="InterPro"/>
</dbReference>
<feature type="domain" description="NodB homology" evidence="3">
    <location>
        <begin position="151"/>
        <end position="354"/>
    </location>
</feature>
<dbReference type="InterPro" id="IPR050248">
    <property type="entry name" value="Polysacc_deacetylase_ArnD"/>
</dbReference>
<dbReference type="Pfam" id="PF01522">
    <property type="entry name" value="Polysacc_deac_1"/>
    <property type="match status" value="1"/>
</dbReference>
<dbReference type="AlphaFoldDB" id="A0A1X2H0E0"/>
<keyword evidence="5" id="KW-1185">Reference proteome</keyword>
<keyword evidence="2" id="KW-0732">Signal</keyword>
<dbReference type="OrthoDB" id="407355at2759"/>
<evidence type="ECO:0000259" key="3">
    <source>
        <dbReference type="PROSITE" id="PS51677"/>
    </source>
</evidence>
<organism evidence="4 5">
    <name type="scientific">Syncephalastrum racemosum</name>
    <name type="common">Filamentous fungus</name>
    <dbReference type="NCBI Taxonomy" id="13706"/>
    <lineage>
        <taxon>Eukaryota</taxon>
        <taxon>Fungi</taxon>
        <taxon>Fungi incertae sedis</taxon>
        <taxon>Mucoromycota</taxon>
        <taxon>Mucoromycotina</taxon>
        <taxon>Mucoromycetes</taxon>
        <taxon>Mucorales</taxon>
        <taxon>Syncephalastraceae</taxon>
        <taxon>Syncephalastrum</taxon>
    </lineage>
</organism>
<reference evidence="4 5" key="1">
    <citation type="submission" date="2016-07" db="EMBL/GenBank/DDBJ databases">
        <title>Pervasive Adenine N6-methylation of Active Genes in Fungi.</title>
        <authorList>
            <consortium name="DOE Joint Genome Institute"/>
            <person name="Mondo S.J."/>
            <person name="Dannebaum R.O."/>
            <person name="Kuo R.C."/>
            <person name="Labutti K."/>
            <person name="Haridas S."/>
            <person name="Kuo A."/>
            <person name="Salamov A."/>
            <person name="Ahrendt S.R."/>
            <person name="Lipzen A."/>
            <person name="Sullivan W."/>
            <person name="Andreopoulos W.B."/>
            <person name="Clum A."/>
            <person name="Lindquist E."/>
            <person name="Daum C."/>
            <person name="Ramamoorthy G.K."/>
            <person name="Gryganskyi A."/>
            <person name="Culley D."/>
            <person name="Magnuson J.K."/>
            <person name="James T.Y."/>
            <person name="O'Malley M.A."/>
            <person name="Stajich J.E."/>
            <person name="Spatafora J.W."/>
            <person name="Visel A."/>
            <person name="Grigoriev I.V."/>
        </authorList>
    </citation>
    <scope>NUCLEOTIDE SEQUENCE [LARGE SCALE GENOMIC DNA]</scope>
    <source>
        <strain evidence="4 5">NRRL 2496</strain>
    </source>
</reference>
<evidence type="ECO:0000313" key="4">
    <source>
        <dbReference type="EMBL" id="ORY89539.1"/>
    </source>
</evidence>
<protein>
    <recommendedName>
        <fullName evidence="3">NodB homology domain-containing protein</fullName>
    </recommendedName>
</protein>
<dbReference type="PROSITE" id="PS51677">
    <property type="entry name" value="NODB"/>
    <property type="match status" value="1"/>
</dbReference>
<dbReference type="InterPro" id="IPR002509">
    <property type="entry name" value="NODB_dom"/>
</dbReference>
<dbReference type="SUPFAM" id="SSF88713">
    <property type="entry name" value="Glycoside hydrolase/deacetylase"/>
    <property type="match status" value="1"/>
</dbReference>
<dbReference type="OMA" id="NDGHTIC"/>
<comment type="caution">
    <text evidence="4">The sequence shown here is derived from an EMBL/GenBank/DDBJ whole genome shotgun (WGS) entry which is preliminary data.</text>
</comment>
<evidence type="ECO:0000313" key="5">
    <source>
        <dbReference type="Proteomes" id="UP000242180"/>
    </source>
</evidence>
<dbReference type="Gene3D" id="3.20.20.370">
    <property type="entry name" value="Glycoside hydrolase/deacetylase"/>
    <property type="match status" value="1"/>
</dbReference>
<gene>
    <name evidence="4" type="ORF">BCR43DRAFT_480876</name>
</gene>
<feature type="signal peptide" evidence="2">
    <location>
        <begin position="1"/>
        <end position="23"/>
    </location>
</feature>
<dbReference type="GO" id="GO:0009272">
    <property type="term" value="P:fungal-type cell wall biogenesis"/>
    <property type="evidence" value="ECO:0007669"/>
    <property type="project" value="UniProtKB-ARBA"/>
</dbReference>
<feature type="region of interest" description="Disordered" evidence="1">
    <location>
        <begin position="349"/>
        <end position="381"/>
    </location>
</feature>
<dbReference type="PANTHER" id="PTHR10587">
    <property type="entry name" value="GLYCOSYL TRANSFERASE-RELATED"/>
    <property type="match status" value="1"/>
</dbReference>
<dbReference type="InParanoid" id="A0A1X2H0E0"/>
<sequence>MRLTTTVIAAAAGWVWAAVAVHAEILENSSPVWLADVAGPTDPAIVAQEYPKDESVIQNRELPGPYPLDISTYPKPLQPPPTDHPEVQKVVSQLDWSKVPQIQPRTIKVWAVDISGYDAHSDPDCWWSASTCKRPKLDYLPEDIYTCPNAGDWGLNYDDGPLRIWSFNETQKAWQEPHFYNFLVDHGKQKATLFFIGSNVITFPEAAQRALSDGHTICAHTWSHKQMTTLTNEEIVAEFYWTSKAIKEVMGITPKCWRPPYGDVDDRVRAIAWLMGMRTVIWDQDSNDWNLYGTPARGSHENSNSTVSMAERWLPKLQEAFRVMPIHKCIDDPYPYWEKAWAYPTLKNADPPLDPKAPESGQTSEGEAGSKSHGSNHADGPSASAASHLFLPLTTLLLAALSFFTF</sequence>